<dbReference type="InterPro" id="IPR005025">
    <property type="entry name" value="FMN_Rdtase-like_dom"/>
</dbReference>
<proteinExistence type="predicted"/>
<dbReference type="AlphaFoldDB" id="A0A0D6JCJ8"/>
<dbReference type="Pfam" id="PF03358">
    <property type="entry name" value="FMN_red"/>
    <property type="match status" value="1"/>
</dbReference>
<keyword evidence="3" id="KW-1185">Reference proteome</keyword>
<organism evidence="2 3">
    <name type="scientific">Candidatus Filomicrobium marinum</name>
    <dbReference type="NCBI Taxonomy" id="1608628"/>
    <lineage>
        <taxon>Bacteria</taxon>
        <taxon>Pseudomonadati</taxon>
        <taxon>Pseudomonadota</taxon>
        <taxon>Alphaproteobacteria</taxon>
        <taxon>Hyphomicrobiales</taxon>
        <taxon>Hyphomicrobiaceae</taxon>
        <taxon>Filomicrobium</taxon>
    </lineage>
</organism>
<dbReference type="InterPro" id="IPR050712">
    <property type="entry name" value="NAD(P)H-dep_reductase"/>
</dbReference>
<name>A0A0D6JCJ8_9HYPH</name>
<evidence type="ECO:0000313" key="3">
    <source>
        <dbReference type="Proteomes" id="UP000033187"/>
    </source>
</evidence>
<dbReference type="PANTHER" id="PTHR30543">
    <property type="entry name" value="CHROMATE REDUCTASE"/>
    <property type="match status" value="1"/>
</dbReference>
<dbReference type="PANTHER" id="PTHR30543:SF21">
    <property type="entry name" value="NAD(P)H-DEPENDENT FMN REDUCTASE LOT6"/>
    <property type="match status" value="1"/>
</dbReference>
<accession>A0A0D6JCJ8</accession>
<dbReference type="InterPro" id="IPR029039">
    <property type="entry name" value="Flavoprotein-like_sf"/>
</dbReference>
<feature type="domain" description="NADPH-dependent FMN reductase-like" evidence="1">
    <location>
        <begin position="6"/>
        <end position="160"/>
    </location>
</feature>
<sequence>MGNQAKLLFFAGSTRSASFNKKLARLGATIASSDGIDATFVDLADYDMPLYNGDLELDSGQPENAKRLKKLFEQHNGIMIACPEYNSSITPLLKNTLDWVSRIRENDGTAKVFKTRVFLLVSASSGGTGGLRGLHSVRPVLELGLGALVLPDQFMLPRANTAFAEDGSLNDTDAQERLRTAIRKLAHTASVLDAAGVFPR</sequence>
<dbReference type="Gene3D" id="3.40.50.360">
    <property type="match status" value="1"/>
</dbReference>
<dbReference type="RefSeq" id="WP_046476814.1">
    <property type="nucleotide sequence ID" value="NZ_LN829118.1"/>
</dbReference>
<dbReference type="OrthoDB" id="9812295at2"/>
<protein>
    <submittedName>
        <fullName evidence="2">NADPH-dependent FMN reductase</fullName>
    </submittedName>
</protein>
<dbReference type="GO" id="GO:0010181">
    <property type="term" value="F:FMN binding"/>
    <property type="evidence" value="ECO:0007669"/>
    <property type="project" value="TreeGrafter"/>
</dbReference>
<gene>
    <name evidence="2" type="ORF">YBN1229_v1_0851</name>
</gene>
<dbReference type="KEGG" id="fil:BN1229_v1_0846"/>
<dbReference type="GO" id="GO:0005829">
    <property type="term" value="C:cytosol"/>
    <property type="evidence" value="ECO:0007669"/>
    <property type="project" value="TreeGrafter"/>
</dbReference>
<evidence type="ECO:0000313" key="2">
    <source>
        <dbReference type="EMBL" id="CPR16529.1"/>
    </source>
</evidence>
<dbReference type="SUPFAM" id="SSF52218">
    <property type="entry name" value="Flavoproteins"/>
    <property type="match status" value="1"/>
</dbReference>
<reference evidence="3" key="1">
    <citation type="submission" date="2015-02" db="EMBL/GenBank/DDBJ databases">
        <authorList>
            <person name="Chooi Y.-H."/>
        </authorList>
    </citation>
    <scope>NUCLEOTIDE SEQUENCE [LARGE SCALE GENOMIC DNA]</scope>
    <source>
        <strain evidence="3">strain Y</strain>
    </source>
</reference>
<dbReference type="KEGG" id="fiy:BN1229_v1_0851"/>
<dbReference type="Proteomes" id="UP000033187">
    <property type="component" value="Chromosome 1"/>
</dbReference>
<dbReference type="EMBL" id="LN829119">
    <property type="protein sequence ID" value="CPR16529.1"/>
    <property type="molecule type" value="Genomic_DNA"/>
</dbReference>
<evidence type="ECO:0000259" key="1">
    <source>
        <dbReference type="Pfam" id="PF03358"/>
    </source>
</evidence>
<dbReference type="GO" id="GO:0016491">
    <property type="term" value="F:oxidoreductase activity"/>
    <property type="evidence" value="ECO:0007669"/>
    <property type="project" value="InterPro"/>
</dbReference>